<dbReference type="CDD" id="cd00377">
    <property type="entry name" value="ICL_PEPM"/>
    <property type="match status" value="1"/>
</dbReference>
<evidence type="ECO:0000313" key="1">
    <source>
        <dbReference type="EMBL" id="KAK9824446.1"/>
    </source>
</evidence>
<evidence type="ECO:0000313" key="2">
    <source>
        <dbReference type="Proteomes" id="UP001489004"/>
    </source>
</evidence>
<dbReference type="PANTHER" id="PTHR42905">
    <property type="entry name" value="PHOSPHOENOLPYRUVATE CARBOXYLASE"/>
    <property type="match status" value="1"/>
</dbReference>
<dbReference type="Gene3D" id="3.20.20.60">
    <property type="entry name" value="Phosphoenolpyruvate-binding domains"/>
    <property type="match status" value="1"/>
</dbReference>
<dbReference type="SUPFAM" id="SSF51621">
    <property type="entry name" value="Phosphoenolpyruvate/pyruvate domain"/>
    <property type="match status" value="1"/>
</dbReference>
<dbReference type="InterPro" id="IPR015813">
    <property type="entry name" value="Pyrv/PenolPyrv_kinase-like_dom"/>
</dbReference>
<dbReference type="GO" id="GO:0003824">
    <property type="term" value="F:catalytic activity"/>
    <property type="evidence" value="ECO:0007669"/>
    <property type="project" value="InterPro"/>
</dbReference>
<gene>
    <name evidence="1" type="ORF">WJX72_010304</name>
</gene>
<dbReference type="Proteomes" id="UP001489004">
    <property type="component" value="Unassembled WGS sequence"/>
</dbReference>
<keyword evidence="2" id="KW-1185">Reference proteome</keyword>
<dbReference type="InterPro" id="IPR040442">
    <property type="entry name" value="Pyrv_kinase-like_dom_sf"/>
</dbReference>
<organism evidence="1 2">
    <name type="scientific">[Myrmecia] bisecta</name>
    <dbReference type="NCBI Taxonomy" id="41462"/>
    <lineage>
        <taxon>Eukaryota</taxon>
        <taxon>Viridiplantae</taxon>
        <taxon>Chlorophyta</taxon>
        <taxon>core chlorophytes</taxon>
        <taxon>Trebouxiophyceae</taxon>
        <taxon>Trebouxiales</taxon>
        <taxon>Trebouxiaceae</taxon>
        <taxon>Myrmecia</taxon>
    </lineage>
</organism>
<dbReference type="EMBL" id="JALJOR010000002">
    <property type="protein sequence ID" value="KAK9824446.1"/>
    <property type="molecule type" value="Genomic_DNA"/>
</dbReference>
<proteinExistence type="predicted"/>
<dbReference type="PANTHER" id="PTHR42905:SF2">
    <property type="entry name" value="PHOSPHOENOLPYRUVATE CARBOXYLASE FAMILY PROTEIN"/>
    <property type="match status" value="1"/>
</dbReference>
<reference evidence="1 2" key="1">
    <citation type="journal article" date="2024" name="Nat. Commun.">
        <title>Phylogenomics reveals the evolutionary origins of lichenization in chlorophyte algae.</title>
        <authorList>
            <person name="Puginier C."/>
            <person name="Libourel C."/>
            <person name="Otte J."/>
            <person name="Skaloud P."/>
            <person name="Haon M."/>
            <person name="Grisel S."/>
            <person name="Petersen M."/>
            <person name="Berrin J.G."/>
            <person name="Delaux P.M."/>
            <person name="Dal Grande F."/>
            <person name="Keller J."/>
        </authorList>
    </citation>
    <scope>NUCLEOTIDE SEQUENCE [LARGE SCALE GENOMIC DNA]</scope>
    <source>
        <strain evidence="1 2">SAG 2043</strain>
    </source>
</reference>
<sequence length="423" mass="45110">MATCVTALPHFCNRAGSNWSAERQGRPQRLTAVRSRERHAIVIVTASAVHSSRAATLRRLLEQPGILKGPCCHDGLSARLIEQAGFPIAFMSGFCVSAARLGAPDTGLISYQEMVDQGRYMHEATQHLPIIGDGDTGYGNAMNVKRTVRGYAASGFAGILIEDQVAPKSCGHVKGKHVVSREEAVSRIRAAVDAREEGSDIVIVARTDARQALSLEEALWRAAAFADAGADVVFIDALASREELRAFAGAGQGLKGIPKMANMLEGGGKTPILSPEELEALGFKLVAYPLSLLGVSIQAMQSALQLLQQGQVPGEPALPSFSAIQTAIGFDASSADDWRLPNEDFRKGRFLRLKVTDRTTGDVKIDTRFPAGFLDNLASFVPAVAGVDLEGLIKNAKGDASWTAAKPVADFSSNSDVIQIFLE</sequence>
<name>A0AAW1QSK9_9CHLO</name>
<evidence type="ECO:0008006" key="3">
    <source>
        <dbReference type="Google" id="ProtNLM"/>
    </source>
</evidence>
<protein>
    <recommendedName>
        <fullName evidence="3">Isocitrate lyase</fullName>
    </recommendedName>
</protein>
<dbReference type="Pfam" id="PF13714">
    <property type="entry name" value="PEP_mutase"/>
    <property type="match status" value="1"/>
</dbReference>
<dbReference type="AlphaFoldDB" id="A0AAW1QSK9"/>
<accession>A0AAW1QSK9</accession>
<dbReference type="InterPro" id="IPR039556">
    <property type="entry name" value="ICL/PEPM"/>
</dbReference>
<comment type="caution">
    <text evidence="1">The sequence shown here is derived from an EMBL/GenBank/DDBJ whole genome shotgun (WGS) entry which is preliminary data.</text>
</comment>